<evidence type="ECO:0000259" key="8">
    <source>
        <dbReference type="PROSITE" id="PS51258"/>
    </source>
</evidence>
<evidence type="ECO:0000259" key="9">
    <source>
        <dbReference type="PROSITE" id="PS51259"/>
    </source>
</evidence>
<dbReference type="GO" id="GO:0016081">
    <property type="term" value="P:synaptic vesicle docking"/>
    <property type="evidence" value="ECO:0007669"/>
    <property type="project" value="TreeGrafter"/>
</dbReference>
<keyword evidence="3" id="KW-0863">Zinc-finger</keyword>
<dbReference type="GO" id="GO:0061789">
    <property type="term" value="P:dense core granule priming"/>
    <property type="evidence" value="ECO:0007669"/>
    <property type="project" value="TreeGrafter"/>
</dbReference>
<dbReference type="CDD" id="cd04027">
    <property type="entry name" value="C2B_Munc13"/>
    <property type="match status" value="1"/>
</dbReference>
<dbReference type="GO" id="GO:0017075">
    <property type="term" value="F:syntaxin-1 binding"/>
    <property type="evidence" value="ECO:0007669"/>
    <property type="project" value="TreeGrafter"/>
</dbReference>
<dbReference type="PROSITE" id="PS51258">
    <property type="entry name" value="MHD1"/>
    <property type="match status" value="1"/>
</dbReference>
<dbReference type="Pfam" id="PF00130">
    <property type="entry name" value="C1_1"/>
    <property type="match status" value="1"/>
</dbReference>
<evidence type="ECO:0000256" key="3">
    <source>
        <dbReference type="ARBA" id="ARBA00022771"/>
    </source>
</evidence>
<dbReference type="InterPro" id="IPR035892">
    <property type="entry name" value="C2_domain_sf"/>
</dbReference>
<dbReference type="Gene3D" id="3.30.60.20">
    <property type="match status" value="1"/>
</dbReference>
<accession>A0A7I8W627</accession>
<dbReference type="GO" id="GO:0019992">
    <property type="term" value="F:diacylglycerol binding"/>
    <property type="evidence" value="ECO:0007669"/>
    <property type="project" value="InterPro"/>
</dbReference>
<evidence type="ECO:0000256" key="2">
    <source>
        <dbReference type="ARBA" id="ARBA00022737"/>
    </source>
</evidence>
<evidence type="ECO:0000313" key="11">
    <source>
        <dbReference type="Proteomes" id="UP000549394"/>
    </source>
</evidence>
<dbReference type="PRINTS" id="PR00360">
    <property type="entry name" value="C2DOMAIN"/>
</dbReference>
<dbReference type="Gene3D" id="1.10.357.50">
    <property type="match status" value="1"/>
</dbReference>
<dbReference type="Proteomes" id="UP000549394">
    <property type="component" value="Unassembled WGS sequence"/>
</dbReference>
<dbReference type="PROSITE" id="PS50081">
    <property type="entry name" value="ZF_DAG_PE_2"/>
    <property type="match status" value="1"/>
</dbReference>
<dbReference type="InterPro" id="IPR014772">
    <property type="entry name" value="Munc13_dom-2"/>
</dbReference>
<feature type="domain" description="MHD2" evidence="9">
    <location>
        <begin position="852"/>
        <end position="1011"/>
    </location>
</feature>
<dbReference type="GO" id="GO:0005543">
    <property type="term" value="F:phospholipid binding"/>
    <property type="evidence" value="ECO:0007669"/>
    <property type="project" value="InterPro"/>
</dbReference>
<dbReference type="GO" id="GO:0043195">
    <property type="term" value="C:terminal bouton"/>
    <property type="evidence" value="ECO:0007669"/>
    <property type="project" value="TreeGrafter"/>
</dbReference>
<dbReference type="GO" id="GO:0030672">
    <property type="term" value="C:synaptic vesicle membrane"/>
    <property type="evidence" value="ECO:0007669"/>
    <property type="project" value="TreeGrafter"/>
</dbReference>
<protein>
    <submittedName>
        <fullName evidence="10">DgyrCDS11955</fullName>
    </submittedName>
</protein>
<evidence type="ECO:0000256" key="4">
    <source>
        <dbReference type="ARBA" id="ARBA00022833"/>
    </source>
</evidence>
<dbReference type="InterPro" id="IPR010439">
    <property type="entry name" value="MUN_dom"/>
</dbReference>
<dbReference type="InterPro" id="IPR002219">
    <property type="entry name" value="PKC_DAG/PE"/>
</dbReference>
<dbReference type="GO" id="GO:0016082">
    <property type="term" value="P:synaptic vesicle priming"/>
    <property type="evidence" value="ECO:0007669"/>
    <property type="project" value="TreeGrafter"/>
</dbReference>
<dbReference type="PROSITE" id="PS51259">
    <property type="entry name" value="MHD2"/>
    <property type="match status" value="1"/>
</dbReference>
<dbReference type="GO" id="GO:0005509">
    <property type="term" value="F:calcium ion binding"/>
    <property type="evidence" value="ECO:0007669"/>
    <property type="project" value="InterPro"/>
</dbReference>
<dbReference type="EMBL" id="CAJFCJ010000019">
    <property type="protein sequence ID" value="CAD5123625.1"/>
    <property type="molecule type" value="Genomic_DNA"/>
</dbReference>
<dbReference type="GO" id="GO:0005516">
    <property type="term" value="F:calmodulin binding"/>
    <property type="evidence" value="ECO:0007669"/>
    <property type="project" value="TreeGrafter"/>
</dbReference>
<dbReference type="InterPro" id="IPR014770">
    <property type="entry name" value="Munc13_1"/>
</dbReference>
<feature type="domain" description="MHD1" evidence="8">
    <location>
        <begin position="606"/>
        <end position="749"/>
    </location>
</feature>
<name>A0A7I8W627_9ANNE</name>
<reference evidence="10 11" key="1">
    <citation type="submission" date="2020-08" db="EMBL/GenBank/DDBJ databases">
        <authorList>
            <person name="Hejnol A."/>
        </authorList>
    </citation>
    <scope>NUCLEOTIDE SEQUENCE [LARGE SCALE GENOMIC DNA]</scope>
</reference>
<dbReference type="InterPro" id="IPR027080">
    <property type="entry name" value="Unc-13"/>
</dbReference>
<dbReference type="OrthoDB" id="5831756at2759"/>
<gene>
    <name evidence="10" type="ORF">DGYR_LOCUS11290</name>
</gene>
<feature type="domain" description="Phorbol-ester/DAG-type" evidence="7">
    <location>
        <begin position="76"/>
        <end position="126"/>
    </location>
</feature>
<dbReference type="FunFam" id="2.60.40.150:FF:000002">
    <property type="entry name" value="Protein unc-13 homolog B"/>
    <property type="match status" value="1"/>
</dbReference>
<dbReference type="Pfam" id="PF00168">
    <property type="entry name" value="C2"/>
    <property type="match status" value="2"/>
</dbReference>
<dbReference type="Gene3D" id="1.20.58.1100">
    <property type="match status" value="1"/>
</dbReference>
<evidence type="ECO:0000256" key="1">
    <source>
        <dbReference type="ARBA" id="ARBA00022723"/>
    </source>
</evidence>
<dbReference type="SMART" id="SM00239">
    <property type="entry name" value="C2"/>
    <property type="match status" value="2"/>
</dbReference>
<sequence>MKHTTFRIDRGYYKLCIMIAICSLKHPLQTMLAAKRNSNLRSTFAARASLFDEELKSHVYKKTLQALIYPISSSTPHNFHIWTATSPTFCFECGGLLWGLARQGLRCSECNVKCHERCKDLLNADCLQRAAQKSSKHGCEDRTQNLITAMKERMDERERNNPEIFELMRKLFGMDEKIHVGHMKAIKQNVLDGTSKWSAKITITVISAQGLIGKDKTGTSDPYVTVQVGKIRKRTRTVAQNLNPIWNEKFYFECHNSSDRIKIRVWDEDNDLKSKLRQKLTRESDDFLGQTIVDVRTLSGEMDVWYNLEKRTDKSAVSGSIRLQLSVAIKGEENAAPYHVQYTCLHQNLFHYLNELNSGVVRLPKAKGDGAWKIYFEEPAQEVIDEFSMRYGIESIYQAMTHFSCLSTKYTSTGVPAVLSTLLAQINSFYVHNSVSDRFAASNFGKEKFIKLLDQLHNSVRIDLSVYRNTFPASDRARLADLKSIVDLLTSISFFRLKVQRIALADRASVVVTECVKACAKSTYQFLFDNCFDLYHRERSESVEDDDDSKNGPSGKTLFFWNKLISLIVAVIEEDRQVYSKAVCQFPHELNVGQVSANAIWQLFSQDVKFALEQHVMENQPCKSSDYMNLHFKVKGLFSVYVDPNNQSKTVLDYPLWFEPFVLKWLDESEENSTGVVRAAYRRDKTEGFQKTSDIVLFSCSVTDIFTQLNQCFSVINKLDCPHPQVEARYMRKFSQTVCKVLLGYTQSLKADFDHFANQQRVACTLINNIQQLRIQLEKLFGLMGGVNLDDSVKASLTNLQQYLNGVIDELAVKFTRTMQGAVEKSIREVGIELEKVKGLKAMRTQAQHEVDVVLRPLIEVLDSYLSAFTDLCEKTVFKRILKELWRIVVFSLEKTIVLPPVSEPKQNFPTPSNAQTKLEDVSRSIIRNVTQQASRMSISIIQELAADFQNTLSPKQCSVVEMALKTVKDYFHANGQGLKKTFLEKSPELKSLKYALSLYSQTTDALLKTFVATQANQVLIREEEEEEELMGEISIHIDLLTHPGTGERKVAIKVVAANGLKWRSSGVFKPFVQINLIGPFLSNKRRKVATKSKANCWTPKFDEKFHFVVGNEEDLESYELQITVKDYCFAREDRIIGVGVLQLKDIVEQGSCALWCSLGRRISLNDTGWTILRILAQRTSDEVAQEIVKLKTEIRHSEEIT</sequence>
<dbReference type="FunFam" id="2.60.40.150:FF:000014">
    <property type="entry name" value="protein unc-13 homolog B"/>
    <property type="match status" value="1"/>
</dbReference>
<dbReference type="Gene3D" id="2.60.40.150">
    <property type="entry name" value="C2 domain"/>
    <property type="match status" value="2"/>
</dbReference>
<evidence type="ECO:0000256" key="5">
    <source>
        <dbReference type="ARBA" id="ARBA00022837"/>
    </source>
</evidence>
<dbReference type="SMART" id="SM01145">
    <property type="entry name" value="DUF1041"/>
    <property type="match status" value="1"/>
</dbReference>
<evidence type="ECO:0000313" key="10">
    <source>
        <dbReference type="EMBL" id="CAD5123625.1"/>
    </source>
</evidence>
<dbReference type="SUPFAM" id="SSF57889">
    <property type="entry name" value="Cysteine-rich domain"/>
    <property type="match status" value="1"/>
</dbReference>
<feature type="domain" description="C2" evidence="6">
    <location>
        <begin position="1030"/>
        <end position="1157"/>
    </location>
</feature>
<dbReference type="PROSITE" id="PS00479">
    <property type="entry name" value="ZF_DAG_PE_1"/>
    <property type="match status" value="1"/>
</dbReference>
<keyword evidence="4" id="KW-0862">Zinc</keyword>
<organism evidence="10 11">
    <name type="scientific">Dimorphilus gyrociliatus</name>
    <dbReference type="NCBI Taxonomy" id="2664684"/>
    <lineage>
        <taxon>Eukaryota</taxon>
        <taxon>Metazoa</taxon>
        <taxon>Spiralia</taxon>
        <taxon>Lophotrochozoa</taxon>
        <taxon>Annelida</taxon>
        <taxon>Polychaeta</taxon>
        <taxon>Polychaeta incertae sedis</taxon>
        <taxon>Dinophilidae</taxon>
        <taxon>Dimorphilus</taxon>
    </lineage>
</organism>
<dbReference type="PANTHER" id="PTHR10480">
    <property type="entry name" value="PROTEIN UNC-13 HOMOLOG"/>
    <property type="match status" value="1"/>
</dbReference>
<dbReference type="InterPro" id="IPR046349">
    <property type="entry name" value="C1-like_sf"/>
</dbReference>
<dbReference type="InterPro" id="IPR000008">
    <property type="entry name" value="C2_dom"/>
</dbReference>
<dbReference type="Pfam" id="PF06292">
    <property type="entry name" value="MUN"/>
    <property type="match status" value="1"/>
</dbReference>
<keyword evidence="5" id="KW-0106">Calcium</keyword>
<dbReference type="PROSITE" id="PS50004">
    <property type="entry name" value="C2"/>
    <property type="match status" value="2"/>
</dbReference>
<evidence type="ECO:0000259" key="6">
    <source>
        <dbReference type="PROSITE" id="PS50004"/>
    </source>
</evidence>
<keyword evidence="11" id="KW-1185">Reference proteome</keyword>
<dbReference type="GO" id="GO:0031594">
    <property type="term" value="C:neuromuscular junction"/>
    <property type="evidence" value="ECO:0007669"/>
    <property type="project" value="TreeGrafter"/>
</dbReference>
<keyword evidence="1" id="KW-0479">Metal-binding</keyword>
<dbReference type="AlphaFoldDB" id="A0A7I8W627"/>
<dbReference type="InterPro" id="IPR037302">
    <property type="entry name" value="Unc-13_C2B"/>
</dbReference>
<comment type="caution">
    <text evidence="10">The sequence shown here is derived from an EMBL/GenBank/DDBJ whole genome shotgun (WGS) entry which is preliminary data.</text>
</comment>
<dbReference type="SUPFAM" id="SSF49562">
    <property type="entry name" value="C2 domain (Calcium/lipid-binding domain, CaLB)"/>
    <property type="match status" value="2"/>
</dbReference>
<feature type="domain" description="C2" evidence="6">
    <location>
        <begin position="182"/>
        <end position="310"/>
    </location>
</feature>
<dbReference type="GO" id="GO:0098831">
    <property type="term" value="C:presynaptic active zone cytoplasmic component"/>
    <property type="evidence" value="ECO:0007669"/>
    <property type="project" value="TreeGrafter"/>
</dbReference>
<dbReference type="GO" id="GO:0042734">
    <property type="term" value="C:presynaptic membrane"/>
    <property type="evidence" value="ECO:0007669"/>
    <property type="project" value="TreeGrafter"/>
</dbReference>
<dbReference type="FunFam" id="1.10.357.50:FF:000001">
    <property type="entry name" value="Protein unc-13 homolog B"/>
    <property type="match status" value="1"/>
</dbReference>
<proteinExistence type="predicted"/>
<dbReference type="GO" id="GO:0035249">
    <property type="term" value="P:synaptic transmission, glutamatergic"/>
    <property type="evidence" value="ECO:0007669"/>
    <property type="project" value="TreeGrafter"/>
</dbReference>
<evidence type="ECO:0000259" key="7">
    <source>
        <dbReference type="PROSITE" id="PS50081"/>
    </source>
</evidence>
<dbReference type="GO" id="GO:0008270">
    <property type="term" value="F:zinc ion binding"/>
    <property type="evidence" value="ECO:0007669"/>
    <property type="project" value="UniProtKB-KW"/>
</dbReference>
<dbReference type="GO" id="GO:0099525">
    <property type="term" value="P:presynaptic dense core vesicle exocytosis"/>
    <property type="evidence" value="ECO:0007669"/>
    <property type="project" value="TreeGrafter"/>
</dbReference>
<keyword evidence="2" id="KW-0677">Repeat</keyword>
<dbReference type="SMART" id="SM00109">
    <property type="entry name" value="C1"/>
    <property type="match status" value="1"/>
</dbReference>
<dbReference type="PANTHER" id="PTHR10480:SF12">
    <property type="entry name" value="UNC-13, ISOFORM E"/>
    <property type="match status" value="1"/>
</dbReference>